<proteinExistence type="predicted"/>
<gene>
    <name evidence="1" type="ORF">BN12_1940001</name>
</gene>
<accession>A0A077LZM2</accession>
<dbReference type="OrthoDB" id="3770774at2"/>
<organism evidence="1 2">
    <name type="scientific">Nostocoides japonicum T1-X7</name>
    <dbReference type="NCBI Taxonomy" id="1194083"/>
    <lineage>
        <taxon>Bacteria</taxon>
        <taxon>Bacillati</taxon>
        <taxon>Actinomycetota</taxon>
        <taxon>Actinomycetes</taxon>
        <taxon>Micrococcales</taxon>
        <taxon>Intrasporangiaceae</taxon>
        <taxon>Nostocoides</taxon>
    </lineage>
</organism>
<dbReference type="EMBL" id="CAJB01000106">
    <property type="protein sequence ID" value="CCH77420.1"/>
    <property type="molecule type" value="Genomic_DNA"/>
</dbReference>
<evidence type="ECO:0008006" key="3">
    <source>
        <dbReference type="Google" id="ProtNLM"/>
    </source>
</evidence>
<keyword evidence="2" id="KW-1185">Reference proteome</keyword>
<dbReference type="AlphaFoldDB" id="A0A077LZM2"/>
<dbReference type="RefSeq" id="WP_048554375.1">
    <property type="nucleotide sequence ID" value="NZ_HF570958.1"/>
</dbReference>
<name>A0A077LZM2_9MICO</name>
<evidence type="ECO:0000313" key="2">
    <source>
        <dbReference type="Proteomes" id="UP000035721"/>
    </source>
</evidence>
<comment type="caution">
    <text evidence="1">The sequence shown here is derived from an EMBL/GenBank/DDBJ whole genome shotgun (WGS) entry which is preliminary data.</text>
</comment>
<evidence type="ECO:0000313" key="1">
    <source>
        <dbReference type="EMBL" id="CCH77420.1"/>
    </source>
</evidence>
<reference evidence="1 2" key="1">
    <citation type="journal article" date="2013" name="ISME J.">
        <title>A metabolic model for members of the genus Tetrasphaera involved in enhanced biological phosphorus removal.</title>
        <authorList>
            <person name="Kristiansen R."/>
            <person name="Nguyen H.T.T."/>
            <person name="Saunders A.M."/>
            <person name="Nielsen J.L."/>
            <person name="Wimmer R."/>
            <person name="Le V.Q."/>
            <person name="McIlroy S.J."/>
            <person name="Petrovski S."/>
            <person name="Seviour R.J."/>
            <person name="Calteau A."/>
            <person name="Nielsen K.L."/>
            <person name="Nielsen P.H."/>
        </authorList>
    </citation>
    <scope>NUCLEOTIDE SEQUENCE [LARGE SCALE GENOMIC DNA]</scope>
    <source>
        <strain evidence="1 2">T1-X7</strain>
    </source>
</reference>
<sequence>MKSAKVRTEDVAAEARSILSCPAQIGVTIDGVLARFIDGAHIAAREDGRPTFACHPDDPLVDAARCGSAAVLTVRSGVTGGWSEEATVIVTGRLLPSGRFECDCCDAVREQVDVDPATVVLCVPDGDGRQTRIQVPLDAFHDPAHGLNRGYLQQSTTHLNMCHQRELRLAVGALAQLHLADIAGVTLSDLHPDGVVIGWVTLDGAHRRELRFSRAARTVTELGELLRFHLHHGLC</sequence>
<protein>
    <recommendedName>
        <fullName evidence="3">DUF2470 domain-containing protein</fullName>
    </recommendedName>
</protein>
<dbReference type="Proteomes" id="UP000035721">
    <property type="component" value="Unassembled WGS sequence"/>
</dbReference>